<name>A0A4D4J7P4_9PSEU</name>
<proteinExistence type="predicted"/>
<accession>A0A4D4J7P4</accession>
<keyword evidence="2" id="KW-1185">Reference proteome</keyword>
<evidence type="ECO:0000313" key="2">
    <source>
        <dbReference type="Proteomes" id="UP000298860"/>
    </source>
</evidence>
<evidence type="ECO:0000313" key="1">
    <source>
        <dbReference type="EMBL" id="GDY32671.1"/>
    </source>
</evidence>
<dbReference type="EMBL" id="BJFL01000027">
    <property type="protein sequence ID" value="GDY32671.1"/>
    <property type="molecule type" value="Genomic_DNA"/>
</dbReference>
<dbReference type="AlphaFoldDB" id="A0A4D4J7P4"/>
<sequence>MQAKPGHTVVIHDIRVKILRRAAPPTPDAATVVQLQSGGCGGNIEPHHFHASRDDPVPRLAPDRGETTTFPYSVSEGDPQEFDLTLLSYHCDRTWVPEIVWSVDGRVGVTDYSPQSYQVAQTGFHTVPSGGYPRVAWLLDAESSPPRWLPARFDDDALRVPDPD</sequence>
<dbReference type="RefSeq" id="WP_137815677.1">
    <property type="nucleotide sequence ID" value="NZ_BJFL01000027.1"/>
</dbReference>
<organism evidence="1 2">
    <name type="scientific">Gandjariella thermophila</name>
    <dbReference type="NCBI Taxonomy" id="1931992"/>
    <lineage>
        <taxon>Bacteria</taxon>
        <taxon>Bacillati</taxon>
        <taxon>Actinomycetota</taxon>
        <taxon>Actinomycetes</taxon>
        <taxon>Pseudonocardiales</taxon>
        <taxon>Pseudonocardiaceae</taxon>
        <taxon>Gandjariella</taxon>
    </lineage>
</organism>
<comment type="caution">
    <text evidence="1">The sequence shown here is derived from an EMBL/GenBank/DDBJ whole genome shotgun (WGS) entry which is preliminary data.</text>
</comment>
<gene>
    <name evidence="1" type="ORF">GTS_43040</name>
</gene>
<dbReference type="OrthoDB" id="4184404at2"/>
<protein>
    <submittedName>
        <fullName evidence="1">Uncharacterized protein</fullName>
    </submittedName>
</protein>
<dbReference type="Proteomes" id="UP000298860">
    <property type="component" value="Unassembled WGS sequence"/>
</dbReference>
<reference evidence="2" key="1">
    <citation type="submission" date="2019-04" db="EMBL/GenBank/DDBJ databases">
        <title>Draft genome sequence of Pseudonocardiaceae bacterium SL3-2-4.</title>
        <authorList>
            <person name="Ningsih F."/>
            <person name="Yokota A."/>
            <person name="Sakai Y."/>
            <person name="Nanatani K."/>
            <person name="Yabe S."/>
            <person name="Oetari A."/>
            <person name="Sjamsuridzal W."/>
        </authorList>
    </citation>
    <scope>NUCLEOTIDE SEQUENCE [LARGE SCALE GENOMIC DNA]</scope>
    <source>
        <strain evidence="2">SL3-2-4</strain>
    </source>
</reference>